<feature type="region of interest" description="Disordered" evidence="1">
    <location>
        <begin position="99"/>
        <end position="164"/>
    </location>
</feature>
<reference evidence="2 3" key="1">
    <citation type="submission" date="2016-03" db="EMBL/GenBank/DDBJ databases">
        <title>Whole genome sequencing of Grifola frondosa 9006-11.</title>
        <authorList>
            <person name="Min B."/>
            <person name="Park H."/>
            <person name="Kim J.-G."/>
            <person name="Cho H."/>
            <person name="Oh Y.-L."/>
            <person name="Kong W.-S."/>
            <person name="Choi I.-G."/>
        </authorList>
    </citation>
    <scope>NUCLEOTIDE SEQUENCE [LARGE SCALE GENOMIC DNA]</scope>
    <source>
        <strain evidence="2 3">9006-11</strain>
    </source>
</reference>
<protein>
    <submittedName>
        <fullName evidence="2">Uncharacterized protein</fullName>
    </submittedName>
</protein>
<evidence type="ECO:0000256" key="1">
    <source>
        <dbReference type="SAM" id="MobiDB-lite"/>
    </source>
</evidence>
<name>A0A1C7MN26_GRIFR</name>
<evidence type="ECO:0000313" key="3">
    <source>
        <dbReference type="Proteomes" id="UP000092993"/>
    </source>
</evidence>
<accession>A0A1C7MN26</accession>
<organism evidence="2 3">
    <name type="scientific">Grifola frondosa</name>
    <name type="common">Maitake</name>
    <name type="synonym">Polyporus frondosus</name>
    <dbReference type="NCBI Taxonomy" id="5627"/>
    <lineage>
        <taxon>Eukaryota</taxon>
        <taxon>Fungi</taxon>
        <taxon>Dikarya</taxon>
        <taxon>Basidiomycota</taxon>
        <taxon>Agaricomycotina</taxon>
        <taxon>Agaricomycetes</taxon>
        <taxon>Polyporales</taxon>
        <taxon>Grifolaceae</taxon>
        <taxon>Grifola</taxon>
    </lineage>
</organism>
<evidence type="ECO:0000313" key="2">
    <source>
        <dbReference type="EMBL" id="OBZ78228.1"/>
    </source>
</evidence>
<comment type="caution">
    <text evidence="2">The sequence shown here is derived from an EMBL/GenBank/DDBJ whole genome shotgun (WGS) entry which is preliminary data.</text>
</comment>
<gene>
    <name evidence="2" type="ORF">A0H81_02901</name>
</gene>
<keyword evidence="3" id="KW-1185">Reference proteome</keyword>
<dbReference type="EMBL" id="LUGG01000002">
    <property type="protein sequence ID" value="OBZ78228.1"/>
    <property type="molecule type" value="Genomic_DNA"/>
</dbReference>
<dbReference type="Proteomes" id="UP000092993">
    <property type="component" value="Unassembled WGS sequence"/>
</dbReference>
<proteinExistence type="predicted"/>
<dbReference type="AlphaFoldDB" id="A0A1C7MN26"/>
<sequence>MLPITARHESLQIPASPIQSTSKNQLISYVHIPVYVPSISTGPRQTNGTTPVATTNAIDNIDDVPPVIGWDAELSPQVTARRITSNEITLKAQEISKVKERYPASQGAEDQNTSGTRKRKKSSELVTPAKRSRRSEPTGAAPRITRSVARQSQPMTRSMAAKRNAAVTSLKAMYTCRTSGDKGLR</sequence>